<evidence type="ECO:0000259" key="1">
    <source>
        <dbReference type="Pfam" id="PF00248"/>
    </source>
</evidence>
<dbReference type="InterPro" id="IPR020471">
    <property type="entry name" value="AKR"/>
</dbReference>
<proteinExistence type="predicted"/>
<dbReference type="EMBL" id="JACIEN010000002">
    <property type="protein sequence ID" value="MBB4016756.1"/>
    <property type="molecule type" value="Genomic_DNA"/>
</dbReference>
<dbReference type="InterPro" id="IPR023210">
    <property type="entry name" value="NADP_OxRdtase_dom"/>
</dbReference>
<dbReference type="PANTHER" id="PTHR42686:SF1">
    <property type="entry name" value="GH17980P-RELATED"/>
    <property type="match status" value="1"/>
</dbReference>
<dbReference type="SUPFAM" id="SSF51430">
    <property type="entry name" value="NAD(P)-linked oxidoreductase"/>
    <property type="match status" value="1"/>
</dbReference>
<sequence>MSLATRTLGRSNLKVTVLGFGTAPLGDLYARLDDATAVATVEAALAAGITLLDTSPHYGNGLAEHRCGTALRRHERSDVVLSTKVGRVMDPRQRPATPARSDVISPGFAGGLPHKASFDYSYDGAMRSFEQSLLRLGTDRIDVLLIHDVDVWTHGADGIEARFKEAMDGAYRALADLRDQKVIKAIGVGINEADMCERFARAGDFDCMLLAGRYSLLEQPALEGFLPLAQEKNIGVMLGGVFNSGILATGAVPGARYNYAPAPDAVMDKVRRIEAVCRAHSVPLAHAALHFALGHPAVASLVLGGVAPEEVSRNVAAFAAPPPAGLWSDLKSEGLLAPDAPTPA</sequence>
<dbReference type="EC" id="1.1.1.122" evidence="2"/>
<dbReference type="GO" id="GO:0047834">
    <property type="term" value="F:D-threo-aldose 1-dehydrogenase activity"/>
    <property type="evidence" value="ECO:0007669"/>
    <property type="project" value="UniProtKB-EC"/>
</dbReference>
<accession>A0A840C1A2</accession>
<evidence type="ECO:0000313" key="3">
    <source>
        <dbReference type="Proteomes" id="UP000577362"/>
    </source>
</evidence>
<organism evidence="2 3">
    <name type="scientific">Chelatococcus caeni</name>
    <dbReference type="NCBI Taxonomy" id="1348468"/>
    <lineage>
        <taxon>Bacteria</taxon>
        <taxon>Pseudomonadati</taxon>
        <taxon>Pseudomonadota</taxon>
        <taxon>Alphaproteobacteria</taxon>
        <taxon>Hyphomicrobiales</taxon>
        <taxon>Chelatococcaceae</taxon>
        <taxon>Chelatococcus</taxon>
    </lineage>
</organism>
<dbReference type="Gene3D" id="3.20.20.100">
    <property type="entry name" value="NADP-dependent oxidoreductase domain"/>
    <property type="match status" value="1"/>
</dbReference>
<feature type="domain" description="NADP-dependent oxidoreductase" evidence="1">
    <location>
        <begin position="18"/>
        <end position="321"/>
    </location>
</feature>
<keyword evidence="2" id="KW-0560">Oxidoreductase</keyword>
<comment type="caution">
    <text evidence="2">The sequence shown here is derived from an EMBL/GenBank/DDBJ whole genome shotgun (WGS) entry which is preliminary data.</text>
</comment>
<keyword evidence="3" id="KW-1185">Reference proteome</keyword>
<protein>
    <submittedName>
        <fullName evidence="2">D-threo-aldose 1-dehydrogenase</fullName>
        <ecNumber evidence="2">1.1.1.122</ecNumber>
    </submittedName>
</protein>
<dbReference type="InterPro" id="IPR036812">
    <property type="entry name" value="NAD(P)_OxRdtase_dom_sf"/>
</dbReference>
<dbReference type="AlphaFoldDB" id="A0A840C1A2"/>
<dbReference type="GO" id="GO:0005829">
    <property type="term" value="C:cytosol"/>
    <property type="evidence" value="ECO:0007669"/>
    <property type="project" value="TreeGrafter"/>
</dbReference>
<reference evidence="2 3" key="1">
    <citation type="submission" date="2020-08" db="EMBL/GenBank/DDBJ databases">
        <title>Genomic Encyclopedia of Type Strains, Phase IV (KMG-IV): sequencing the most valuable type-strain genomes for metagenomic binning, comparative biology and taxonomic classification.</title>
        <authorList>
            <person name="Goeker M."/>
        </authorList>
    </citation>
    <scope>NUCLEOTIDE SEQUENCE [LARGE SCALE GENOMIC DNA]</scope>
    <source>
        <strain evidence="2 3">DSM 103737</strain>
    </source>
</reference>
<dbReference type="PANTHER" id="PTHR42686">
    <property type="entry name" value="GH17980P-RELATED"/>
    <property type="match status" value="1"/>
</dbReference>
<dbReference type="Proteomes" id="UP000577362">
    <property type="component" value="Unassembled WGS sequence"/>
</dbReference>
<dbReference type="Pfam" id="PF00248">
    <property type="entry name" value="Aldo_ket_red"/>
    <property type="match status" value="1"/>
</dbReference>
<dbReference type="RefSeq" id="WP_019402753.1">
    <property type="nucleotide sequence ID" value="NZ_JACIEN010000002.1"/>
</dbReference>
<name>A0A840C1A2_9HYPH</name>
<gene>
    <name evidence="2" type="ORF">GGR16_001785</name>
</gene>
<evidence type="ECO:0000313" key="2">
    <source>
        <dbReference type="EMBL" id="MBB4016756.1"/>
    </source>
</evidence>